<feature type="compositionally biased region" description="Polar residues" evidence="9">
    <location>
        <begin position="305"/>
        <end position="320"/>
    </location>
</feature>
<dbReference type="GO" id="GO:0036435">
    <property type="term" value="F:K48-linked polyubiquitin modification-dependent protein binding"/>
    <property type="evidence" value="ECO:0007669"/>
    <property type="project" value="TreeGrafter"/>
</dbReference>
<dbReference type="InterPro" id="IPR001841">
    <property type="entry name" value="Znf_RING"/>
</dbReference>
<keyword evidence="5 8" id="KW-0863">Zinc-finger</keyword>
<evidence type="ECO:0000256" key="3">
    <source>
        <dbReference type="ARBA" id="ARBA00022723"/>
    </source>
</evidence>
<keyword evidence="7" id="KW-0862">Zinc</keyword>
<dbReference type="GO" id="GO:0070530">
    <property type="term" value="F:K63-linked polyubiquitin modification-dependent protein binding"/>
    <property type="evidence" value="ECO:0007669"/>
    <property type="project" value="TreeGrafter"/>
</dbReference>
<feature type="compositionally biased region" description="Basic and acidic residues" evidence="9">
    <location>
        <begin position="206"/>
        <end position="216"/>
    </location>
</feature>
<dbReference type="GO" id="GO:0008270">
    <property type="term" value="F:zinc ion binding"/>
    <property type="evidence" value="ECO:0007669"/>
    <property type="project" value="UniProtKB-KW"/>
</dbReference>
<feature type="compositionally biased region" description="Basic residues" evidence="9">
    <location>
        <begin position="171"/>
        <end position="183"/>
    </location>
</feature>
<feature type="compositionally biased region" description="Basic and acidic residues" evidence="9">
    <location>
        <begin position="1877"/>
        <end position="1887"/>
    </location>
</feature>
<feature type="compositionally biased region" description="Basic and acidic residues" evidence="9">
    <location>
        <begin position="1155"/>
        <end position="1194"/>
    </location>
</feature>
<keyword evidence="3" id="KW-0479">Metal-binding</keyword>
<feature type="compositionally biased region" description="Polar residues" evidence="9">
    <location>
        <begin position="1429"/>
        <end position="1458"/>
    </location>
</feature>
<feature type="compositionally biased region" description="Low complexity" evidence="9">
    <location>
        <begin position="434"/>
        <end position="450"/>
    </location>
</feature>
<dbReference type="GO" id="GO:1990450">
    <property type="term" value="F:linear polyubiquitin binding"/>
    <property type="evidence" value="ECO:0007669"/>
    <property type="project" value="TreeGrafter"/>
</dbReference>
<evidence type="ECO:0000256" key="5">
    <source>
        <dbReference type="ARBA" id="ARBA00022771"/>
    </source>
</evidence>
<keyword evidence="2" id="KW-0808">Transferase</keyword>
<feature type="compositionally biased region" description="Polar residues" evidence="9">
    <location>
        <begin position="1121"/>
        <end position="1141"/>
    </location>
</feature>
<dbReference type="Pfam" id="PF18091">
    <property type="entry name" value="E3_UbLigase_RBR"/>
    <property type="match status" value="1"/>
</dbReference>
<feature type="compositionally biased region" description="Basic and acidic residues" evidence="9">
    <location>
        <begin position="1000"/>
        <end position="1025"/>
    </location>
</feature>
<dbReference type="Pfam" id="PF22191">
    <property type="entry name" value="IBR_1"/>
    <property type="match status" value="1"/>
</dbReference>
<dbReference type="PROSITE" id="PS51873">
    <property type="entry name" value="TRIAD"/>
    <property type="match status" value="1"/>
</dbReference>
<dbReference type="PANTHER" id="PTHR16004">
    <property type="entry name" value="RING FINGER PROTEIN 31-RELATED"/>
    <property type="match status" value="1"/>
</dbReference>
<feature type="compositionally biased region" description="Acidic residues" evidence="9">
    <location>
        <begin position="1936"/>
        <end position="1945"/>
    </location>
</feature>
<evidence type="ECO:0000259" key="10">
    <source>
        <dbReference type="PROSITE" id="PS50089"/>
    </source>
</evidence>
<accession>A0A4Y2FP26</accession>
<feature type="compositionally biased region" description="Low complexity" evidence="9">
    <location>
        <begin position="126"/>
        <end position="157"/>
    </location>
</feature>
<feature type="region of interest" description="Disordered" evidence="9">
    <location>
        <begin position="305"/>
        <end position="509"/>
    </location>
</feature>
<evidence type="ECO:0000256" key="9">
    <source>
        <dbReference type="SAM" id="MobiDB-lite"/>
    </source>
</evidence>
<feature type="region of interest" description="Disordered" evidence="9">
    <location>
        <begin position="814"/>
        <end position="845"/>
    </location>
</feature>
<feature type="region of interest" description="Disordered" evidence="9">
    <location>
        <begin position="995"/>
        <end position="1040"/>
    </location>
</feature>
<dbReference type="InterPro" id="IPR047542">
    <property type="entry name" value="Rcat_RBR_RNF31-like"/>
</dbReference>
<dbReference type="SMART" id="SM00547">
    <property type="entry name" value="ZnF_RBZ"/>
    <property type="match status" value="1"/>
</dbReference>
<keyword evidence="4" id="KW-0677">Repeat</keyword>
<dbReference type="PROSITE" id="PS01358">
    <property type="entry name" value="ZF_RANBP2_1"/>
    <property type="match status" value="1"/>
</dbReference>
<dbReference type="GO" id="GO:0061630">
    <property type="term" value="F:ubiquitin protein ligase activity"/>
    <property type="evidence" value="ECO:0007669"/>
    <property type="project" value="TreeGrafter"/>
</dbReference>
<evidence type="ECO:0000256" key="8">
    <source>
        <dbReference type="PROSITE-ProRule" id="PRU00175"/>
    </source>
</evidence>
<organism evidence="12 13">
    <name type="scientific">Araneus ventricosus</name>
    <name type="common">Orbweaver spider</name>
    <name type="synonym">Epeira ventricosa</name>
    <dbReference type="NCBI Taxonomy" id="182803"/>
    <lineage>
        <taxon>Eukaryota</taxon>
        <taxon>Metazoa</taxon>
        <taxon>Ecdysozoa</taxon>
        <taxon>Arthropoda</taxon>
        <taxon>Chelicerata</taxon>
        <taxon>Arachnida</taxon>
        <taxon>Araneae</taxon>
        <taxon>Araneomorphae</taxon>
        <taxon>Entelegynae</taxon>
        <taxon>Araneoidea</taxon>
        <taxon>Araneidae</taxon>
        <taxon>Araneus</taxon>
    </lineage>
</organism>
<dbReference type="Proteomes" id="UP000499080">
    <property type="component" value="Unassembled WGS sequence"/>
</dbReference>
<dbReference type="Gene3D" id="1.10.8.10">
    <property type="entry name" value="DNA helicase RuvA subunit, C-terminal domain"/>
    <property type="match status" value="1"/>
</dbReference>
<feature type="compositionally biased region" description="Basic and acidic residues" evidence="9">
    <location>
        <begin position="451"/>
        <end position="460"/>
    </location>
</feature>
<feature type="compositionally biased region" description="Basic and acidic residues" evidence="9">
    <location>
        <begin position="1801"/>
        <end position="1815"/>
    </location>
</feature>
<dbReference type="GO" id="GO:0071797">
    <property type="term" value="C:LUBAC complex"/>
    <property type="evidence" value="ECO:0007669"/>
    <property type="project" value="InterPro"/>
</dbReference>
<dbReference type="InterPro" id="IPR013083">
    <property type="entry name" value="Znf_RING/FYVE/PHD"/>
</dbReference>
<feature type="compositionally biased region" description="Polar residues" evidence="9">
    <location>
        <begin position="1327"/>
        <end position="1355"/>
    </location>
</feature>
<dbReference type="Gene3D" id="3.30.40.10">
    <property type="entry name" value="Zinc/RING finger domain, C3HC4 (zinc finger)"/>
    <property type="match status" value="1"/>
</dbReference>
<evidence type="ECO:0000256" key="6">
    <source>
        <dbReference type="ARBA" id="ARBA00022786"/>
    </source>
</evidence>
<keyword evidence="13" id="KW-1185">Reference proteome</keyword>
<dbReference type="InterPro" id="IPR032065">
    <property type="entry name" value="RNF31-UBA"/>
</dbReference>
<feature type="domain" description="RING-type" evidence="10">
    <location>
        <begin position="2090"/>
        <end position="2139"/>
    </location>
</feature>
<feature type="domain" description="RING-type" evidence="11">
    <location>
        <begin position="2086"/>
        <end position="2283"/>
    </location>
</feature>
<feature type="compositionally biased region" description="Basic and acidic residues" evidence="9">
    <location>
        <begin position="1399"/>
        <end position="1412"/>
    </location>
</feature>
<feature type="compositionally biased region" description="Low complexity" evidence="9">
    <location>
        <begin position="322"/>
        <end position="335"/>
    </location>
</feature>
<name>A0A4Y2FP26_ARAVE</name>
<dbReference type="InterPro" id="IPR001876">
    <property type="entry name" value="Znf_RanBP2"/>
</dbReference>
<dbReference type="OrthoDB" id="6436051at2759"/>
<feature type="compositionally biased region" description="Basic and acidic residues" evidence="9">
    <location>
        <begin position="1459"/>
        <end position="1482"/>
    </location>
</feature>
<feature type="compositionally biased region" description="Basic and acidic residues" evidence="9">
    <location>
        <begin position="225"/>
        <end position="241"/>
    </location>
</feature>
<feature type="region of interest" description="Disordered" evidence="9">
    <location>
        <begin position="1082"/>
        <end position="1249"/>
    </location>
</feature>
<feature type="compositionally biased region" description="Polar residues" evidence="9">
    <location>
        <begin position="15"/>
        <end position="38"/>
    </location>
</feature>
<evidence type="ECO:0000256" key="7">
    <source>
        <dbReference type="ARBA" id="ARBA00022833"/>
    </source>
</evidence>
<feature type="compositionally biased region" description="Basic residues" evidence="9">
    <location>
        <begin position="41"/>
        <end position="55"/>
    </location>
</feature>
<feature type="compositionally biased region" description="Pro residues" evidence="9">
    <location>
        <begin position="74"/>
        <end position="97"/>
    </location>
</feature>
<feature type="compositionally biased region" description="Low complexity" evidence="9">
    <location>
        <begin position="1888"/>
        <end position="1900"/>
    </location>
</feature>
<dbReference type="GO" id="GO:0097039">
    <property type="term" value="P:protein linear polyubiquitination"/>
    <property type="evidence" value="ECO:0007669"/>
    <property type="project" value="TreeGrafter"/>
</dbReference>
<feature type="compositionally biased region" description="Polar residues" evidence="9">
    <location>
        <begin position="1377"/>
        <end position="1392"/>
    </location>
</feature>
<feature type="compositionally biased region" description="Polar residues" evidence="9">
    <location>
        <begin position="1850"/>
        <end position="1876"/>
    </location>
</feature>
<keyword evidence="6" id="KW-0833">Ubl conjugation pathway</keyword>
<feature type="region of interest" description="Disordered" evidence="9">
    <location>
        <begin position="1579"/>
        <end position="1986"/>
    </location>
</feature>
<dbReference type="InterPro" id="IPR041031">
    <property type="entry name" value="RNF31_C"/>
</dbReference>
<dbReference type="Gene3D" id="6.10.140.1100">
    <property type="match status" value="1"/>
</dbReference>
<dbReference type="InterPro" id="IPR026254">
    <property type="entry name" value="RNF31-like"/>
</dbReference>
<dbReference type="PROSITE" id="PS50089">
    <property type="entry name" value="ZF_RING_2"/>
    <property type="match status" value="1"/>
</dbReference>
<feature type="compositionally biased region" description="Polar residues" evidence="9">
    <location>
        <begin position="461"/>
        <end position="481"/>
    </location>
</feature>
<feature type="region of interest" description="Disordered" evidence="9">
    <location>
        <begin position="920"/>
        <end position="956"/>
    </location>
</feature>
<feature type="compositionally biased region" description="Basic and acidic residues" evidence="9">
    <location>
        <begin position="1218"/>
        <end position="1249"/>
    </location>
</feature>
<feature type="compositionally biased region" description="Basic and acidic residues" evidence="9">
    <location>
        <begin position="367"/>
        <end position="393"/>
    </location>
</feature>
<feature type="compositionally biased region" description="Basic and acidic residues" evidence="9">
    <location>
        <begin position="1586"/>
        <end position="1595"/>
    </location>
</feature>
<dbReference type="Pfam" id="PF16678">
    <property type="entry name" value="UBA_HOIP"/>
    <property type="match status" value="1"/>
</dbReference>
<feature type="compositionally biased region" description="Acidic residues" evidence="9">
    <location>
        <begin position="932"/>
        <end position="946"/>
    </location>
</feature>
<evidence type="ECO:0000313" key="12">
    <source>
        <dbReference type="EMBL" id="GBM42931.1"/>
    </source>
</evidence>
<proteinExistence type="inferred from homology"/>
<comment type="caution">
    <text evidence="12">The sequence shown here is derived from an EMBL/GenBank/DDBJ whole genome shotgun (WGS) entry which is preliminary data.</text>
</comment>
<feature type="compositionally biased region" description="Basic and acidic residues" evidence="9">
    <location>
        <begin position="251"/>
        <end position="270"/>
    </location>
</feature>
<evidence type="ECO:0000256" key="1">
    <source>
        <dbReference type="ARBA" id="ARBA00008278"/>
    </source>
</evidence>
<evidence type="ECO:0000259" key="11">
    <source>
        <dbReference type="PROSITE" id="PS51873"/>
    </source>
</evidence>
<feature type="compositionally biased region" description="Basic and acidic residues" evidence="9">
    <location>
        <begin position="336"/>
        <end position="353"/>
    </location>
</feature>
<dbReference type="SUPFAM" id="SSF57850">
    <property type="entry name" value="RING/U-box"/>
    <property type="match status" value="1"/>
</dbReference>
<feature type="region of interest" description="Disordered" evidence="9">
    <location>
        <begin position="13"/>
        <end position="275"/>
    </location>
</feature>
<feature type="compositionally biased region" description="Polar residues" evidence="9">
    <location>
        <begin position="1901"/>
        <end position="1935"/>
    </location>
</feature>
<feature type="compositionally biased region" description="Basic and acidic residues" evidence="9">
    <location>
        <begin position="1104"/>
        <end position="1120"/>
    </location>
</feature>
<evidence type="ECO:0000256" key="4">
    <source>
        <dbReference type="ARBA" id="ARBA00022737"/>
    </source>
</evidence>
<comment type="similarity">
    <text evidence="1">Belongs to the RBR family.</text>
</comment>
<dbReference type="PANTHER" id="PTHR16004:SF2">
    <property type="entry name" value="E3 UBIQUITIN-PROTEIN LIGASE LUBEL"/>
    <property type="match status" value="1"/>
</dbReference>
<dbReference type="InterPro" id="IPR044066">
    <property type="entry name" value="TRIAD_supradom"/>
</dbReference>
<sequence length="2421" mass="271550">MYPPPQFPNYPQYFGNSFANLSSQTTTTDGDFSDQSEASSRHHGRKYPFRKRAKRSQSVMVDRMQYPGQFYPFGPFPPGYGPGPWGAPFPMEAPPSPASSLRSLNRVGRTRRRKKLTSEDDDEEFSMSSSPMSRPKSSSSERPLPAQKSPSKPPKSTSSEEEESDEEDRRSGRKDRTLRRNSNPRRLPSPVPKSPQVVHKKISKQKQQETLKHSEAESIQASISKMERGPSRESNRSRYSDAEDMPTSPARMDRRSSRESNADPTEKDADVWTPSSSWQCKHCTFINPAGNRICQVCCKTATAEESTLVSSRPNSASASAGSRKQSLSSEKSCSSPEKRMEEEEDPGASKETQDMAVLNTALDEAEKEITRGLEELMKLKEDFKASKSDEKPTRSSPSKPPTIPEASSSKPVYKSSGKLRTSILDKIIPPNKQTTASTSTSTETQTGPSSKTDRIVEARRPSTSSTTSDAYNSPTAQSPQLERTDMGRNSKKGAISKSGARKEMSCQTQPDDLMDYYDRKNVEEEAYLGNARYGPRQGDRMDNAQSPISFMYDRGYGMMQRSHSRQSLFTGRMNDFGPMDYGFGARPMYRSVSRSSLTGDYPEGRLSEFSNLRKPEYYLSMEELVERRRQEAIRVQGLELVRMIREAEQQGFTADDIQVALNNCGKQNPLEWLRENWKIMVENVIALSTSYANDKKENDIGTVSENEAREALRLHKGHIWASVTECVETRQRKFLELKARGKFSSKDITDALTSSQGDVELSYAKLTKSTSKPFLMRIWGAGEGAQNKDGALPKPYEFSRSQVETYQKDYIDADDVQSDELWDEEEEDVEWDEDYDEQEDEDETEDINLQTCRDDVCLTSDITTPDSDRSDYCDAFGTNTLERNVSSPESDTFFVIPDTKQTKKSNGLLSKLAALRKDGKDSKKSTSKFYDEEMEPTSDTQDDVEEKEQQKSYNPFNVIKNTFSAIRDTVSGSSKSEKKLPCAAPERRTIIVRGQIAHESLSDDKKGNDEKTNCAKDDSALKDDLPNIGEIPGKETGAIPKHSTVNAASKNIDKSKEISKEMEIQKNIADTDNAVKEIRSALEADSLKDSVGSKSPLSRSPKIKVKEINQVKKSTEELRSTEASSNHDGNLTPKNNSQFLKNETPRERRKSPSPKIEKENSPSKNNDKLMEKDSKSNSDQKSENTAPIKKEKQTLESNDNNRVTPDLAEHPPVFSTVKNDKTSLKKESTEPETNKPGTNEKLEIKKNEITKAQKKINLLEENKAYEHEQETKIDIPYIDSSTSIDTVAEISSECSTSNDGNKLKETAKKNEGEQLESLNKHNDKTNLDNLSGKLNQIAQADSKQSSDKIQASSSFVAKDVPNKTVEATKPPNEQKLDQVSSSNELDQVSTDSKQLRNKKREESSAKVLKPEDIPGPSTTESGFKHSTEKVNQQENKTLKQSTSKQKLNSEDLNGSKSPVQDKQKDDQEANLKHNLKLNRESEIQPPLDRIKASSTVATNEENESKRRSLMSPLLSSKENDIKSDSGSHTVVNKQPLEEKETDTVVNSDETSKIQVDYPEESSVSAANEVISDLTVIKASTSQTTENHLKSSEKEMSAGPSKELNKLNDEEQFPIQLREDETSESPTLLHVKEEDNPENSVEDKQSLHPEKSSKKNTRISLQETNSPVPSTSFSTEGSDLSVESNESSKEKTSSSDASTVHPKNLASEDFAEPLHSSSSDKAPLLKADKKKATSPVERSVSPSVKSLSPAPAETSKNEAHVSEIGDENQGSSVEINKPSTSASITSKEIISDQSNESIEIPTDIRDASIDSDKDQTKIISIDIPSTSREVEEIPVKQSESTKSAELIEENLNLSSPSTSRVDTTVTSAQNSETINNQHSKDTLQENKAKTNNSTNDSKSSTIDNQSGTSDSKSFQPQSTSTSTKLETVANTEMSTNDVDEEEESDSSDNSRESSLEPPSPVEALRNRFEGLTNGNVDTIRPQSPYRRMSFRSTKAAIALERTRDTSVEKPWFAAKTTTEQKKPPPKRSIKQQLEIDRKVRKLVADRKVRTYRKAEIVVQLMDLNFEEEEAIQAANECSSVELAISFLQQDCLLCAGKYPVSQMISMVHCPHKACRECIRAYFTVQIRDRNIMELLCPFCNEPDIFDEDIAQDYFNHLDIMLKKLVDPEIHELFQRKLRDRVLMRDPNFRWCSQCSSGFIAMENLTDCLSHYRCNATIISRLTGTYCPMCHFRYQLAKGGCMHFRCTQCQHDFCSGCSRPFKMGKKCGVSEFCAKLGLHAHHPRNCLFYLRDKEPQDLQKLLDMSGVKYDRDSSESMNVKRTCQVMEQKETADGMVDDCCGKEVEEGFAGLCRIHYVEYLGQLVNKHKVDPIQIFDVDDLELVLRRANIRLPYKKYRETDDKYRGRLVQLIEEELPLDKMDGS</sequence>
<feature type="compositionally biased region" description="Polar residues" evidence="9">
    <location>
        <begin position="1767"/>
        <end position="1796"/>
    </location>
</feature>
<evidence type="ECO:0000313" key="13">
    <source>
        <dbReference type="Proteomes" id="UP000499080"/>
    </source>
</evidence>
<protein>
    <submittedName>
        <fullName evidence="12">E3 ubiquitin-protein ligase RNF31</fullName>
    </submittedName>
</protein>
<feature type="compositionally biased region" description="Polar residues" evidence="9">
    <location>
        <begin position="1657"/>
        <end position="1677"/>
    </location>
</feature>
<dbReference type="EMBL" id="BGPR01001010">
    <property type="protein sequence ID" value="GBM42931.1"/>
    <property type="molecule type" value="Genomic_DNA"/>
</dbReference>
<evidence type="ECO:0000256" key="2">
    <source>
        <dbReference type="ARBA" id="ARBA00022679"/>
    </source>
</evidence>
<feature type="compositionally biased region" description="Basic and acidic residues" evidence="9">
    <location>
        <begin position="1640"/>
        <end position="1652"/>
    </location>
</feature>
<reference evidence="12 13" key="1">
    <citation type="journal article" date="2019" name="Sci. Rep.">
        <title>Orb-weaving spider Araneus ventricosus genome elucidates the spidroin gene catalogue.</title>
        <authorList>
            <person name="Kono N."/>
            <person name="Nakamura H."/>
            <person name="Ohtoshi R."/>
            <person name="Moran D.A.P."/>
            <person name="Shinohara A."/>
            <person name="Yoshida Y."/>
            <person name="Fujiwara M."/>
            <person name="Mori M."/>
            <person name="Tomita M."/>
            <person name="Arakawa K."/>
        </authorList>
    </citation>
    <scope>NUCLEOTIDE SEQUENCE [LARGE SCALE GENOMIC DNA]</scope>
</reference>
<gene>
    <name evidence="12" type="primary">Rnf31_1</name>
    <name evidence="12" type="ORF">AVEN_239091_1</name>
</gene>
<dbReference type="CDD" id="cd20351">
    <property type="entry name" value="Rcat_RBR_HOIP"/>
    <property type="match status" value="1"/>
</dbReference>
<feature type="compositionally biased region" description="Basic and acidic residues" evidence="9">
    <location>
        <begin position="1301"/>
        <end position="1326"/>
    </location>
</feature>
<feature type="region of interest" description="Disordered" evidence="9">
    <location>
        <begin position="1291"/>
        <end position="1564"/>
    </location>
</feature>